<dbReference type="RefSeq" id="WP_078665895.1">
    <property type="nucleotide sequence ID" value="NZ_FUXM01000023.1"/>
</dbReference>
<dbReference type="PRINTS" id="PR01590">
    <property type="entry name" value="HTHFIS"/>
</dbReference>
<evidence type="ECO:0000256" key="1">
    <source>
        <dbReference type="ARBA" id="ARBA00022741"/>
    </source>
</evidence>
<dbReference type="Gene3D" id="1.10.8.60">
    <property type="match status" value="1"/>
</dbReference>
<dbReference type="Proteomes" id="UP000189933">
    <property type="component" value="Unassembled WGS sequence"/>
</dbReference>
<evidence type="ECO:0000313" key="9">
    <source>
        <dbReference type="Proteomes" id="UP000189933"/>
    </source>
</evidence>
<name>A0A1T4QZC4_9FIRM</name>
<evidence type="ECO:0000259" key="6">
    <source>
        <dbReference type="PROSITE" id="PS50045"/>
    </source>
</evidence>
<dbReference type="InterPro" id="IPR002197">
    <property type="entry name" value="HTH_Fis"/>
</dbReference>
<keyword evidence="5" id="KW-0804">Transcription</keyword>
<dbReference type="PANTHER" id="PTHR32071:SF57">
    <property type="entry name" value="C4-DICARBOXYLATE TRANSPORT TRANSCRIPTIONAL REGULATORY PROTEIN DCTD"/>
    <property type="match status" value="1"/>
</dbReference>
<dbReference type="NCBIfam" id="TIGR00229">
    <property type="entry name" value="sensory_box"/>
    <property type="match status" value="1"/>
</dbReference>
<dbReference type="AlphaFoldDB" id="A0A1T4QZC4"/>
<dbReference type="SMART" id="SM00382">
    <property type="entry name" value="AAA"/>
    <property type="match status" value="1"/>
</dbReference>
<dbReference type="SUPFAM" id="SSF55785">
    <property type="entry name" value="PYP-like sensor domain (PAS domain)"/>
    <property type="match status" value="2"/>
</dbReference>
<dbReference type="PROSITE" id="PS00688">
    <property type="entry name" value="SIGMA54_INTERACT_3"/>
    <property type="match status" value="1"/>
</dbReference>
<dbReference type="Gene3D" id="1.10.10.60">
    <property type="entry name" value="Homeodomain-like"/>
    <property type="match status" value="1"/>
</dbReference>
<dbReference type="Pfam" id="PF13188">
    <property type="entry name" value="PAS_8"/>
    <property type="match status" value="1"/>
</dbReference>
<keyword evidence="4" id="KW-0238">DNA-binding</keyword>
<dbReference type="InterPro" id="IPR025662">
    <property type="entry name" value="Sigma_54_int_dom_ATP-bd_1"/>
</dbReference>
<dbReference type="OrthoDB" id="9803970at2"/>
<dbReference type="Pfam" id="PF02954">
    <property type="entry name" value="HTH_8"/>
    <property type="match status" value="1"/>
</dbReference>
<dbReference type="InterPro" id="IPR035965">
    <property type="entry name" value="PAS-like_dom_sf"/>
</dbReference>
<dbReference type="CDD" id="cd00130">
    <property type="entry name" value="PAS"/>
    <property type="match status" value="1"/>
</dbReference>
<feature type="domain" description="Sigma-54 factor interaction" evidence="6">
    <location>
        <begin position="266"/>
        <end position="496"/>
    </location>
</feature>
<dbReference type="PROSITE" id="PS00675">
    <property type="entry name" value="SIGMA54_INTERACT_1"/>
    <property type="match status" value="1"/>
</dbReference>
<dbReference type="InterPro" id="IPR000014">
    <property type="entry name" value="PAS"/>
</dbReference>
<dbReference type="PROSITE" id="PS50112">
    <property type="entry name" value="PAS"/>
    <property type="match status" value="1"/>
</dbReference>
<dbReference type="InterPro" id="IPR027417">
    <property type="entry name" value="P-loop_NTPase"/>
</dbReference>
<keyword evidence="3" id="KW-0805">Transcription regulation</keyword>
<organism evidence="8 9">
    <name type="scientific">Carboxydocella sporoproducens DSM 16521</name>
    <dbReference type="NCBI Taxonomy" id="1121270"/>
    <lineage>
        <taxon>Bacteria</taxon>
        <taxon>Bacillati</taxon>
        <taxon>Bacillota</taxon>
        <taxon>Clostridia</taxon>
        <taxon>Eubacteriales</taxon>
        <taxon>Clostridiales Family XVI. Incertae Sedis</taxon>
        <taxon>Carboxydocella</taxon>
    </lineage>
</organism>
<dbReference type="SUPFAM" id="SSF46689">
    <property type="entry name" value="Homeodomain-like"/>
    <property type="match status" value="1"/>
</dbReference>
<keyword evidence="2" id="KW-0067">ATP-binding</keyword>
<dbReference type="InterPro" id="IPR002078">
    <property type="entry name" value="Sigma_54_int"/>
</dbReference>
<dbReference type="InterPro" id="IPR025943">
    <property type="entry name" value="Sigma_54_int_dom_ATP-bd_2"/>
</dbReference>
<dbReference type="Pfam" id="PF25601">
    <property type="entry name" value="AAA_lid_14"/>
    <property type="match status" value="1"/>
</dbReference>
<evidence type="ECO:0000256" key="2">
    <source>
        <dbReference type="ARBA" id="ARBA00022840"/>
    </source>
</evidence>
<evidence type="ECO:0000256" key="5">
    <source>
        <dbReference type="ARBA" id="ARBA00023163"/>
    </source>
</evidence>
<dbReference type="PANTHER" id="PTHR32071">
    <property type="entry name" value="TRANSCRIPTIONAL REGULATORY PROTEIN"/>
    <property type="match status" value="1"/>
</dbReference>
<dbReference type="PROSITE" id="PS50045">
    <property type="entry name" value="SIGMA54_INTERACT_4"/>
    <property type="match status" value="1"/>
</dbReference>
<dbReference type="PROSITE" id="PS00676">
    <property type="entry name" value="SIGMA54_INTERACT_2"/>
    <property type="match status" value="1"/>
</dbReference>
<keyword evidence="9" id="KW-1185">Reference proteome</keyword>
<dbReference type="Pfam" id="PF00158">
    <property type="entry name" value="Sigma54_activat"/>
    <property type="match status" value="1"/>
</dbReference>
<dbReference type="SUPFAM" id="SSF52540">
    <property type="entry name" value="P-loop containing nucleoside triphosphate hydrolases"/>
    <property type="match status" value="1"/>
</dbReference>
<dbReference type="SMART" id="SM00091">
    <property type="entry name" value="PAS"/>
    <property type="match status" value="2"/>
</dbReference>
<reference evidence="9" key="1">
    <citation type="submission" date="2017-02" db="EMBL/GenBank/DDBJ databases">
        <authorList>
            <person name="Varghese N."/>
            <person name="Submissions S."/>
        </authorList>
    </citation>
    <scope>NUCLEOTIDE SEQUENCE [LARGE SCALE GENOMIC DNA]</scope>
    <source>
        <strain evidence="9">DSM 16521</strain>
    </source>
</reference>
<dbReference type="CDD" id="cd00009">
    <property type="entry name" value="AAA"/>
    <property type="match status" value="1"/>
</dbReference>
<evidence type="ECO:0000313" key="8">
    <source>
        <dbReference type="EMBL" id="SKA08995.1"/>
    </source>
</evidence>
<dbReference type="InterPro" id="IPR025944">
    <property type="entry name" value="Sigma_54_int_dom_CS"/>
</dbReference>
<dbReference type="GO" id="GO:0006355">
    <property type="term" value="P:regulation of DNA-templated transcription"/>
    <property type="evidence" value="ECO:0007669"/>
    <property type="project" value="InterPro"/>
</dbReference>
<keyword evidence="1" id="KW-0547">Nucleotide-binding</keyword>
<sequence>MRALELKLDELAGLCEGLDLPAYWVDRYGFIQWATSAALQRLGWPEGLWQGRRISEMMPQSRIFEVLAGGQSLRCRELTYIGETIQISYQPCWRDGELLGVWAVIEQQEKSCLELEEEEIGASRLLIQMYETLLGDLLLGLAVVDSNGVIITVNQYWEKLFGVNLAEIQGMPLKTLFPESHMGQVLATGQPRIGETWTRDDEVYFLSELPLRCGELIIGGLVKLVPVENVETRDLVARYQLLERKLLFYQSELSALKHEEDPFVAIIGENPHMVKVKNMARKVARGDATVLILGESGTGKEVFAQAIHRASPRADQPFISINCAAIPENLLEAELFGYEEGAFTGAVKGGKAGKFELAHGGTLFLDEIGDMPLAMQAKILRALQERQIVRVGGHKPIPVDVRLIAATNRDLVAMMQAGEFRSDLYYRLSVITLQLPPLRERRDDIPALVKMLIEKFNKKYLTSVEGYDKELERFLLSYSWPGNVRQLENVLEYAFNMLEPGQKLLTLQDLPEQVTGGGPLGENDLRLETVVARAEKKAILQALQATRGNRMEAARLLGIQRSAFYQKLKKYGLSGKEEDHD</sequence>
<dbReference type="GO" id="GO:0005524">
    <property type="term" value="F:ATP binding"/>
    <property type="evidence" value="ECO:0007669"/>
    <property type="project" value="UniProtKB-KW"/>
</dbReference>
<dbReference type="FunFam" id="3.40.50.300:FF:000006">
    <property type="entry name" value="DNA-binding transcriptional regulator NtrC"/>
    <property type="match status" value="1"/>
</dbReference>
<feature type="domain" description="PAS" evidence="7">
    <location>
        <begin position="126"/>
        <end position="181"/>
    </location>
</feature>
<evidence type="ECO:0000256" key="3">
    <source>
        <dbReference type="ARBA" id="ARBA00023015"/>
    </source>
</evidence>
<dbReference type="Gene3D" id="3.30.450.20">
    <property type="entry name" value="PAS domain"/>
    <property type="match status" value="2"/>
</dbReference>
<evidence type="ECO:0000256" key="4">
    <source>
        <dbReference type="ARBA" id="ARBA00023125"/>
    </source>
</evidence>
<accession>A0A1T4QZC4</accession>
<dbReference type="InterPro" id="IPR009057">
    <property type="entry name" value="Homeodomain-like_sf"/>
</dbReference>
<dbReference type="Gene3D" id="3.40.50.300">
    <property type="entry name" value="P-loop containing nucleotide triphosphate hydrolases"/>
    <property type="match status" value="1"/>
</dbReference>
<proteinExistence type="predicted"/>
<dbReference type="InterPro" id="IPR058031">
    <property type="entry name" value="AAA_lid_NorR"/>
</dbReference>
<gene>
    <name evidence="8" type="ORF">SAMN02745885_01860</name>
</gene>
<dbReference type="GO" id="GO:0043565">
    <property type="term" value="F:sequence-specific DNA binding"/>
    <property type="evidence" value="ECO:0007669"/>
    <property type="project" value="InterPro"/>
</dbReference>
<dbReference type="EMBL" id="FUXM01000023">
    <property type="protein sequence ID" value="SKA08995.1"/>
    <property type="molecule type" value="Genomic_DNA"/>
</dbReference>
<evidence type="ECO:0000259" key="7">
    <source>
        <dbReference type="PROSITE" id="PS50112"/>
    </source>
</evidence>
<dbReference type="InterPro" id="IPR003593">
    <property type="entry name" value="AAA+_ATPase"/>
</dbReference>
<protein>
    <submittedName>
        <fullName evidence="8">PAS domain S-box-containing protein</fullName>
    </submittedName>
</protein>